<evidence type="ECO:0000313" key="4">
    <source>
        <dbReference type="Proteomes" id="UP000030364"/>
    </source>
</evidence>
<evidence type="ECO:0000256" key="1">
    <source>
        <dbReference type="SAM" id="Phobius"/>
    </source>
</evidence>
<dbReference type="InterPro" id="IPR010903">
    <property type="entry name" value="DUF1517"/>
</dbReference>
<evidence type="ECO:0000256" key="2">
    <source>
        <dbReference type="SAM" id="SignalP"/>
    </source>
</evidence>
<dbReference type="Proteomes" id="UP000030364">
    <property type="component" value="Unassembled WGS sequence"/>
</dbReference>
<proteinExistence type="predicted"/>
<dbReference type="EMBL" id="JPSL02000037">
    <property type="protein sequence ID" value="KIX84658.1"/>
    <property type="molecule type" value="Genomic_DNA"/>
</dbReference>
<evidence type="ECO:0000313" key="3">
    <source>
        <dbReference type="EMBL" id="KIX84658.1"/>
    </source>
</evidence>
<feature type="transmembrane region" description="Helical" evidence="1">
    <location>
        <begin position="68"/>
        <end position="89"/>
    </location>
</feature>
<comment type="caution">
    <text evidence="3">The sequence shown here is derived from an EMBL/GenBank/DDBJ whole genome shotgun (WGS) entry which is preliminary data.</text>
</comment>
<dbReference type="Pfam" id="PF07466">
    <property type="entry name" value="DUF1517"/>
    <property type="match status" value="1"/>
</dbReference>
<dbReference type="PANTHER" id="PTHR33975">
    <property type="entry name" value="MYELIN-ASSOCIATED OLIGODENDROCYTE BASIC PROTEIN"/>
    <property type="match status" value="1"/>
</dbReference>
<accession>A0A0D6XCP9</accession>
<feature type="signal peptide" evidence="2">
    <location>
        <begin position="1"/>
        <end position="16"/>
    </location>
</feature>
<keyword evidence="1" id="KW-0812">Transmembrane</keyword>
<keyword evidence="2" id="KW-0732">Signal</keyword>
<protein>
    <recommendedName>
        <fullName evidence="5">DUF1517 domain-containing protein</fullName>
    </recommendedName>
</protein>
<dbReference type="STRING" id="276.THFILI_02820"/>
<keyword evidence="4" id="KW-1185">Reference proteome</keyword>
<name>A0A0D6XCP9_THEFI</name>
<gene>
    <name evidence="3" type="ORF">THFILI_02820</name>
</gene>
<organism evidence="3 4">
    <name type="scientific">Thermus filiformis</name>
    <dbReference type="NCBI Taxonomy" id="276"/>
    <lineage>
        <taxon>Bacteria</taxon>
        <taxon>Thermotogati</taxon>
        <taxon>Deinococcota</taxon>
        <taxon>Deinococci</taxon>
        <taxon>Thermales</taxon>
        <taxon>Thermaceae</taxon>
        <taxon>Thermus</taxon>
    </lineage>
</organism>
<sequence length="276" mass="29480">MRLVLLLLLLFPLGLAQKSGGGVGGRVAPRPVPAPVQPSPAPSFPLPVPTRPPVYVFPGGGFSGGGGGVGTVLPLLVLVGLVVVAVAMVQGLRKAAPEEETSAARLRLALLLSEELKRKLRALAERADTQSPEGLAALLDEAVVLLLRESPAWRWAGYEVQARGASEAFEAWMAEERSLFQETFRHFQGEKTEAPYTPRLEAGGRYMVVSLIALRYGAFPPPGPLSREAVKERLLAFAATTPTTLLGAYLAWTPEKEGEALTEEELLALYPSLSPV</sequence>
<keyword evidence="1" id="KW-0472">Membrane</keyword>
<evidence type="ECO:0008006" key="5">
    <source>
        <dbReference type="Google" id="ProtNLM"/>
    </source>
</evidence>
<dbReference type="AlphaFoldDB" id="A0A0D6XCP9"/>
<dbReference type="InterPro" id="IPR053023">
    <property type="entry name" value="FLAP_modulator"/>
</dbReference>
<dbReference type="PANTHER" id="PTHR33975:SF2">
    <property type="entry name" value="MYELIN-ASSOCIATED OLIGODENDROCYTE BASIC PROTEIN"/>
    <property type="match status" value="1"/>
</dbReference>
<feature type="chain" id="PRO_5002315337" description="DUF1517 domain-containing protein" evidence="2">
    <location>
        <begin position="17"/>
        <end position="276"/>
    </location>
</feature>
<keyword evidence="1" id="KW-1133">Transmembrane helix</keyword>
<dbReference type="RefSeq" id="WP_053043539.1">
    <property type="nucleotide sequence ID" value="NZ_JPSL02000037.1"/>
</dbReference>
<reference evidence="3 4" key="1">
    <citation type="journal article" date="2015" name="Genome Announc.">
        <title>Draft Genome Sequence of the Thermophile Thermus filiformis ATCC 43280, Producer of Carotenoid-(Di)glucoside-Branched Fatty Acid (Di)esters and Source of Hyperthermostable Enzymes of Biotechnological Interest.</title>
        <authorList>
            <person name="Mandelli F."/>
            <person name="Oliveira Ramires B."/>
            <person name="Couger M.B."/>
            <person name="Paixao D.A."/>
            <person name="Camilo C.M."/>
            <person name="Polikarpov I."/>
            <person name="Prade R."/>
            <person name="Riano-Pachon D.M."/>
            <person name="Squina F.M."/>
        </authorList>
    </citation>
    <scope>NUCLEOTIDE SEQUENCE [LARGE SCALE GENOMIC DNA]</scope>
    <source>
        <strain evidence="3 4">ATCC 43280</strain>
    </source>
</reference>